<name>A0A843UG69_COLES</name>
<dbReference type="AlphaFoldDB" id="A0A843UG69"/>
<comment type="caution">
    <text evidence="2">The sequence shown here is derived from an EMBL/GenBank/DDBJ whole genome shotgun (WGS) entry which is preliminary data.</text>
</comment>
<feature type="region of interest" description="Disordered" evidence="1">
    <location>
        <begin position="138"/>
        <end position="182"/>
    </location>
</feature>
<feature type="region of interest" description="Disordered" evidence="1">
    <location>
        <begin position="47"/>
        <end position="109"/>
    </location>
</feature>
<organism evidence="2 3">
    <name type="scientific">Colocasia esculenta</name>
    <name type="common">Wild taro</name>
    <name type="synonym">Arum esculentum</name>
    <dbReference type="NCBI Taxonomy" id="4460"/>
    <lineage>
        <taxon>Eukaryota</taxon>
        <taxon>Viridiplantae</taxon>
        <taxon>Streptophyta</taxon>
        <taxon>Embryophyta</taxon>
        <taxon>Tracheophyta</taxon>
        <taxon>Spermatophyta</taxon>
        <taxon>Magnoliopsida</taxon>
        <taxon>Liliopsida</taxon>
        <taxon>Araceae</taxon>
        <taxon>Aroideae</taxon>
        <taxon>Colocasieae</taxon>
        <taxon>Colocasia</taxon>
    </lineage>
</organism>
<dbReference type="EMBL" id="NMUH01000492">
    <property type="protein sequence ID" value="MQL80163.1"/>
    <property type="molecule type" value="Genomic_DNA"/>
</dbReference>
<dbReference type="OrthoDB" id="1922268at2759"/>
<reference evidence="2" key="1">
    <citation type="submission" date="2017-07" db="EMBL/GenBank/DDBJ databases">
        <title>Taro Niue Genome Assembly and Annotation.</title>
        <authorList>
            <person name="Atibalentja N."/>
            <person name="Keating K."/>
            <person name="Fields C.J."/>
        </authorList>
    </citation>
    <scope>NUCLEOTIDE SEQUENCE</scope>
    <source>
        <strain evidence="2">Niue_2</strain>
        <tissue evidence="2">Leaf</tissue>
    </source>
</reference>
<gene>
    <name evidence="2" type="ORF">Taro_012603</name>
</gene>
<proteinExistence type="predicted"/>
<dbReference type="PANTHER" id="PTHR36764">
    <property type="entry name" value="TRNA (ILE)-LYSIDINE SYNTHASE"/>
    <property type="match status" value="1"/>
</dbReference>
<evidence type="ECO:0000256" key="1">
    <source>
        <dbReference type="SAM" id="MobiDB-lite"/>
    </source>
</evidence>
<feature type="compositionally biased region" description="Acidic residues" evidence="1">
    <location>
        <begin position="74"/>
        <end position="83"/>
    </location>
</feature>
<dbReference type="Proteomes" id="UP000652761">
    <property type="component" value="Unassembled WGS sequence"/>
</dbReference>
<sequence>MVAISLYRGNLHRVPDVPRRWPMPAPAISLREFRLLLRRRSRALSLLEPPAPAPPSPGSVPAAVAEGSKPPRGEEEEEEEEKEEGMGDNCCPKQPSPAAETAREGADGGAMARLEGMRGEGEERGGCRDAGVVLLNPASTSTAPEDISGPEDGGNGNYNSVGETGGGGKVEASSLDTVTDAEERKKDLKQKLDVLNEKKHHLVQMLKQILNAEDEIKKRISVQTPSVQASIPLQAEATINTSSVTKLTAPRMNIEVNFGSDVGMGGESEEIISHTIKPCHSQQMYNTSPSSASPLNRPVHGFLRHTLASTPRASSTSTGTTSSMLLGNSTGSPSHFAPAGQQGHTTNLPSVSTSATHYFASSPSPAASGVRMRLKLPKCTCCTWAVTWQPAPCRVGCRAGWQAGRGSGQGRRSAGSCDRQAASCRGGGGN</sequence>
<accession>A0A843UG69</accession>
<evidence type="ECO:0000313" key="3">
    <source>
        <dbReference type="Proteomes" id="UP000652761"/>
    </source>
</evidence>
<evidence type="ECO:0000313" key="2">
    <source>
        <dbReference type="EMBL" id="MQL80163.1"/>
    </source>
</evidence>
<dbReference type="PANTHER" id="PTHR36764:SF1">
    <property type="entry name" value="TRNA (ILE)-LYSIDINE SYNTHASE"/>
    <property type="match status" value="1"/>
</dbReference>
<feature type="non-terminal residue" evidence="2">
    <location>
        <position position="1"/>
    </location>
</feature>
<feature type="compositionally biased region" description="Pro residues" evidence="1">
    <location>
        <begin position="49"/>
        <end position="58"/>
    </location>
</feature>
<feature type="region of interest" description="Disordered" evidence="1">
    <location>
        <begin position="404"/>
        <end position="430"/>
    </location>
</feature>
<keyword evidence="3" id="KW-1185">Reference proteome</keyword>
<dbReference type="GO" id="GO:0009507">
    <property type="term" value="C:chloroplast"/>
    <property type="evidence" value="ECO:0007669"/>
    <property type="project" value="TreeGrafter"/>
</dbReference>
<protein>
    <submittedName>
        <fullName evidence="2">Uncharacterized protein</fullName>
    </submittedName>
</protein>